<reference evidence="1 2" key="1">
    <citation type="journal article" date="2019" name="Nat. Med.">
        <title>A library of human gut bacterial isolates paired with longitudinal multiomics data enables mechanistic microbiome research.</title>
        <authorList>
            <person name="Poyet M."/>
            <person name="Groussin M."/>
            <person name="Gibbons S.M."/>
            <person name="Avila-Pacheco J."/>
            <person name="Jiang X."/>
            <person name="Kearney S.M."/>
            <person name="Perrotta A.R."/>
            <person name="Berdy B."/>
            <person name="Zhao S."/>
            <person name="Lieberman T.D."/>
            <person name="Swanson P.K."/>
            <person name="Smith M."/>
            <person name="Roesemann S."/>
            <person name="Alexander J.E."/>
            <person name="Rich S.A."/>
            <person name="Livny J."/>
            <person name="Vlamakis H."/>
            <person name="Clish C."/>
            <person name="Bullock K."/>
            <person name="Deik A."/>
            <person name="Scott J."/>
            <person name="Pierce K.A."/>
            <person name="Xavier R.J."/>
            <person name="Alm E.J."/>
        </authorList>
    </citation>
    <scope>NUCLEOTIDE SEQUENCE [LARGE SCALE GENOMIC DNA]</scope>
    <source>
        <strain evidence="1 2">BIOML-A162</strain>
    </source>
</reference>
<accession>A0A6I0SID3</accession>
<sequence>MMNNLKRILKNPRLILIFILSRYCHWIDDKTYLCIMYFIYFGKLLHLNSPRTFNEKLQWLKLYDRHPEYTQMVDKATVKEYVASIIGEKYIIPTLGVWENFDDIDFENIPSSFVLKCTHDSGGVVICENKNLFDVEKARSKLLKSMKKNYYYVGREYPYKDIKPRIIAEKYMVDESHIELKDYKIHLFHGIPNFIQVDFDRFTSHHRNLYTIDWKPLGKAIKYPAVYEREIDKPIVLDEMLELAMKLAFNIPYVRADFYCIGNKVYFGELTFYHGSGFETFSPKSFDEELGALIKLS</sequence>
<proteinExistence type="predicted"/>
<dbReference type="InterPro" id="IPR029465">
    <property type="entry name" value="ATPgrasp_TupA"/>
</dbReference>
<comment type="caution">
    <text evidence="1">The sequence shown here is derived from an EMBL/GenBank/DDBJ whole genome shotgun (WGS) entry which is preliminary data.</text>
</comment>
<dbReference type="Pfam" id="PF14305">
    <property type="entry name" value="ATPgrasp_TupA"/>
    <property type="match status" value="1"/>
</dbReference>
<dbReference type="RefSeq" id="WP_011107724.1">
    <property type="nucleotide sequence ID" value="NZ_CAXSNJ010000031.1"/>
</dbReference>
<protein>
    <submittedName>
        <fullName evidence="1">Glycosyl transferase</fullName>
    </submittedName>
</protein>
<evidence type="ECO:0000313" key="1">
    <source>
        <dbReference type="EMBL" id="KAB4471645.1"/>
    </source>
</evidence>
<dbReference type="GeneID" id="60927326"/>
<gene>
    <name evidence="1" type="ORF">GAN91_25240</name>
</gene>
<dbReference type="GO" id="GO:0016740">
    <property type="term" value="F:transferase activity"/>
    <property type="evidence" value="ECO:0007669"/>
    <property type="project" value="UniProtKB-KW"/>
</dbReference>
<evidence type="ECO:0000313" key="2">
    <source>
        <dbReference type="Proteomes" id="UP000436858"/>
    </source>
</evidence>
<dbReference type="AlphaFoldDB" id="A0A6I0SID3"/>
<dbReference type="Proteomes" id="UP000436858">
    <property type="component" value="Unassembled WGS sequence"/>
</dbReference>
<organism evidence="1 2">
    <name type="scientific">Bacteroides thetaiotaomicron</name>
    <dbReference type="NCBI Taxonomy" id="818"/>
    <lineage>
        <taxon>Bacteria</taxon>
        <taxon>Pseudomonadati</taxon>
        <taxon>Bacteroidota</taxon>
        <taxon>Bacteroidia</taxon>
        <taxon>Bacteroidales</taxon>
        <taxon>Bacteroidaceae</taxon>
        <taxon>Bacteroides</taxon>
    </lineage>
</organism>
<dbReference type="OMA" id="DYKFHMF"/>
<name>A0A6I0SID3_BACT4</name>
<dbReference type="EMBL" id="WCRY01000042">
    <property type="protein sequence ID" value="KAB4471645.1"/>
    <property type="molecule type" value="Genomic_DNA"/>
</dbReference>
<keyword evidence="1" id="KW-0808">Transferase</keyword>